<evidence type="ECO:0000313" key="1">
    <source>
        <dbReference type="EMBL" id="MBC3920324.1"/>
    </source>
</evidence>
<accession>A0ABR6ZXD1</accession>
<evidence type="ECO:0000313" key="2">
    <source>
        <dbReference type="Proteomes" id="UP000650424"/>
    </source>
</evidence>
<protein>
    <submittedName>
        <fullName evidence="1">Uncharacterized protein</fullName>
    </submittedName>
</protein>
<name>A0ABR6ZXD1_9BURK</name>
<dbReference type="Proteomes" id="UP000650424">
    <property type="component" value="Unassembled WGS sequence"/>
</dbReference>
<reference evidence="1 2" key="1">
    <citation type="submission" date="2020-08" db="EMBL/GenBank/DDBJ databases">
        <title>Novel species isolated from subtropical streams in China.</title>
        <authorList>
            <person name="Lu H."/>
        </authorList>
    </citation>
    <scope>NUCLEOTIDE SEQUENCE [LARGE SCALE GENOMIC DNA]</scope>
    <source>
        <strain evidence="1 2">CY18W</strain>
    </source>
</reference>
<comment type="caution">
    <text evidence="1">The sequence shown here is derived from an EMBL/GenBank/DDBJ whole genome shotgun (WGS) entry which is preliminary data.</text>
</comment>
<proteinExistence type="predicted"/>
<dbReference type="EMBL" id="JACOGF010000015">
    <property type="protein sequence ID" value="MBC3920324.1"/>
    <property type="molecule type" value="Genomic_DNA"/>
</dbReference>
<sequence>MILTSDPDFWRAQLGRPVLERLGVAPAEVLAYVASVNASQQINQQASQQGSQQSDPALVASPEAVVLAADFLADVQDAMAEMPPSLLKLLARPLLGVYFARGLGSSALTDVVMAPDGQQLGVVCLMDTDAFLHRAANDWATWKEYTPFLPQEQYRIDVVIETPDNDNRKNAIQFILLHEFGHVLNANSEYLPDWWIGSKRFKSTEEYSYLSLAWQIAMSGDVIPLLRNDFPQRKHLRFYTGDQLPGELIPEIYQDLQKTSFPTLYAATNVYDDFADGFASYVHEVIQQRPFEICIRQGEQTIMELRDYWSGPKAKTRASVFAGIFADA</sequence>
<gene>
    <name evidence="1" type="ORF">H8L32_22865</name>
</gene>
<dbReference type="RefSeq" id="WP_186949766.1">
    <property type="nucleotide sequence ID" value="NZ_JACOGF010000015.1"/>
</dbReference>
<organism evidence="1 2">
    <name type="scientific">Undibacterium hunanense</name>
    <dbReference type="NCBI Taxonomy" id="2762292"/>
    <lineage>
        <taxon>Bacteria</taxon>
        <taxon>Pseudomonadati</taxon>
        <taxon>Pseudomonadota</taxon>
        <taxon>Betaproteobacteria</taxon>
        <taxon>Burkholderiales</taxon>
        <taxon>Oxalobacteraceae</taxon>
        <taxon>Undibacterium</taxon>
    </lineage>
</organism>
<keyword evidence="2" id="KW-1185">Reference proteome</keyword>